<evidence type="ECO:0000256" key="1">
    <source>
        <dbReference type="SAM" id="SignalP"/>
    </source>
</evidence>
<dbReference type="Proteomes" id="UP000248039">
    <property type="component" value="Unassembled WGS sequence"/>
</dbReference>
<reference evidence="2 3" key="1">
    <citation type="submission" date="2018-03" db="EMBL/GenBank/DDBJ databases">
        <title>Bioinformatic expansion and discovery of thiopeptide antibiotics.</title>
        <authorList>
            <person name="Schwalen C.J."/>
            <person name="Hudson G.A."/>
            <person name="Mitchell D.A."/>
        </authorList>
    </citation>
    <scope>NUCLEOTIDE SEQUENCE [LARGE SCALE GENOMIC DNA]</scope>
    <source>
        <strain evidence="2 3">ATCC 21389</strain>
    </source>
</reference>
<keyword evidence="1" id="KW-0732">Signal</keyword>
<evidence type="ECO:0000313" key="3">
    <source>
        <dbReference type="Proteomes" id="UP000248039"/>
    </source>
</evidence>
<feature type="signal peptide" evidence="1">
    <location>
        <begin position="1"/>
        <end position="28"/>
    </location>
</feature>
<proteinExistence type="predicted"/>
<protein>
    <recommendedName>
        <fullName evidence="4">Ig-like domain-containing protein</fullName>
    </recommendedName>
</protein>
<sequence>MAVLSKLVGLAAAALAVSGAGVAQLATAAPAAAMPICQRYWTWDSGTIFCPSADNYWNGYEFQVVITCVHDGVPYAVTSPLVRANTTVSAYCNGSDPLQSTNPPSVTWQFG</sequence>
<organism evidence="2 3">
    <name type="scientific">Streptomyces tateyamensis</name>
    <dbReference type="NCBI Taxonomy" id="565073"/>
    <lineage>
        <taxon>Bacteria</taxon>
        <taxon>Bacillati</taxon>
        <taxon>Actinomycetota</taxon>
        <taxon>Actinomycetes</taxon>
        <taxon>Kitasatosporales</taxon>
        <taxon>Streptomycetaceae</taxon>
        <taxon>Streptomyces</taxon>
    </lineage>
</organism>
<keyword evidence="3" id="KW-1185">Reference proteome</keyword>
<accession>A0A2V4P1M2</accession>
<gene>
    <name evidence="2" type="ORF">C7C46_04700</name>
</gene>
<feature type="chain" id="PRO_5038414262" description="Ig-like domain-containing protein" evidence="1">
    <location>
        <begin position="29"/>
        <end position="111"/>
    </location>
</feature>
<dbReference type="EMBL" id="PYBW01000015">
    <property type="protein sequence ID" value="PYC87383.1"/>
    <property type="molecule type" value="Genomic_DNA"/>
</dbReference>
<dbReference type="RefSeq" id="WP_110665997.1">
    <property type="nucleotide sequence ID" value="NZ_PYBW01000015.1"/>
</dbReference>
<dbReference type="AlphaFoldDB" id="A0A2V4P1M2"/>
<comment type="caution">
    <text evidence="2">The sequence shown here is derived from an EMBL/GenBank/DDBJ whole genome shotgun (WGS) entry which is preliminary data.</text>
</comment>
<evidence type="ECO:0000313" key="2">
    <source>
        <dbReference type="EMBL" id="PYC87383.1"/>
    </source>
</evidence>
<name>A0A2V4P1M2_9ACTN</name>
<evidence type="ECO:0008006" key="4">
    <source>
        <dbReference type="Google" id="ProtNLM"/>
    </source>
</evidence>